<feature type="compositionally biased region" description="Basic residues" evidence="1">
    <location>
        <begin position="106"/>
        <end position="127"/>
    </location>
</feature>
<proteinExistence type="predicted"/>
<dbReference type="GeneID" id="43583051"/>
<dbReference type="Proteomes" id="UP000398389">
    <property type="component" value="Unassembled WGS sequence"/>
</dbReference>
<protein>
    <submittedName>
        <fullName evidence="2">Uncharacterized protein</fullName>
    </submittedName>
</protein>
<sequence length="223" mass="23370">MAIRVPTITPDDLLEFHRRHFHGDPLGHVKEVIPKSDVEKDKIEVSTVGTLVTSGICESEDEDDLAVEAATAATAAATAAAIPIHQTEDAGCSNKTIVESTESTAKKNKRTKNKNNKNNKKKRRKPNKRLDTVVGPSSSGGITKDVIILGAGPAEFSAATTSAWSGSGGDGASSSSGGSGSGNATVVGAPSLRYKRPYGAVQARNERLARYIRSSAPDGPLQY</sequence>
<reference evidence="2 3" key="1">
    <citation type="submission" date="2019-09" db="EMBL/GenBank/DDBJ databases">
        <authorList>
            <person name="Brejova B."/>
        </authorList>
    </citation>
    <scope>NUCLEOTIDE SEQUENCE [LARGE SCALE GENOMIC DNA]</scope>
</reference>
<evidence type="ECO:0000256" key="1">
    <source>
        <dbReference type="SAM" id="MobiDB-lite"/>
    </source>
</evidence>
<keyword evidence="3" id="KW-1185">Reference proteome</keyword>
<name>A0A5E8BYF7_9ASCO</name>
<organism evidence="2 3">
    <name type="scientific">Magnusiomyces paraingens</name>
    <dbReference type="NCBI Taxonomy" id="2606893"/>
    <lineage>
        <taxon>Eukaryota</taxon>
        <taxon>Fungi</taxon>
        <taxon>Dikarya</taxon>
        <taxon>Ascomycota</taxon>
        <taxon>Saccharomycotina</taxon>
        <taxon>Dipodascomycetes</taxon>
        <taxon>Dipodascales</taxon>
        <taxon>Dipodascaceae</taxon>
        <taxon>Magnusiomyces</taxon>
    </lineage>
</organism>
<dbReference type="AlphaFoldDB" id="A0A5E8BYF7"/>
<evidence type="ECO:0000313" key="3">
    <source>
        <dbReference type="Proteomes" id="UP000398389"/>
    </source>
</evidence>
<feature type="region of interest" description="Disordered" evidence="1">
    <location>
        <begin position="160"/>
        <end position="195"/>
    </location>
</feature>
<gene>
    <name evidence="2" type="ORF">SAPINGB_P004236</name>
</gene>
<feature type="compositionally biased region" description="Gly residues" evidence="1">
    <location>
        <begin position="166"/>
        <end position="181"/>
    </location>
</feature>
<dbReference type="EMBL" id="CABVLU010000003">
    <property type="protein sequence ID" value="VVT54750.1"/>
    <property type="molecule type" value="Genomic_DNA"/>
</dbReference>
<dbReference type="RefSeq" id="XP_031854842.1">
    <property type="nucleotide sequence ID" value="XM_031998951.1"/>
</dbReference>
<evidence type="ECO:0000313" key="2">
    <source>
        <dbReference type="EMBL" id="VVT54750.1"/>
    </source>
</evidence>
<accession>A0A5E8BYF7</accession>
<feature type="region of interest" description="Disordered" evidence="1">
    <location>
        <begin position="100"/>
        <end position="137"/>
    </location>
</feature>